<reference evidence="3" key="1">
    <citation type="journal article" date="2019" name="Int. J. Syst. Evol. Microbiol.">
        <title>The Global Catalogue of Microorganisms (GCM) 10K type strain sequencing project: providing services to taxonomists for standard genome sequencing and annotation.</title>
        <authorList>
            <consortium name="The Broad Institute Genomics Platform"/>
            <consortium name="The Broad Institute Genome Sequencing Center for Infectious Disease"/>
            <person name="Wu L."/>
            <person name="Ma J."/>
        </authorList>
    </citation>
    <scope>NUCLEOTIDE SEQUENCE [LARGE SCALE GENOMIC DNA]</scope>
    <source>
        <strain evidence="3">CCUG 53915</strain>
    </source>
</reference>
<dbReference type="RefSeq" id="WP_381480231.1">
    <property type="nucleotide sequence ID" value="NZ_JBHTLT010000035.1"/>
</dbReference>
<keyword evidence="1" id="KW-1133">Transmembrane helix</keyword>
<dbReference type="EMBL" id="JBHTLT010000035">
    <property type="protein sequence ID" value="MFD1204906.1"/>
    <property type="molecule type" value="Genomic_DNA"/>
</dbReference>
<feature type="transmembrane region" description="Helical" evidence="1">
    <location>
        <begin position="20"/>
        <end position="38"/>
    </location>
</feature>
<keyword evidence="1" id="KW-0812">Transmembrane</keyword>
<dbReference type="Proteomes" id="UP001597231">
    <property type="component" value="Unassembled WGS sequence"/>
</dbReference>
<proteinExistence type="predicted"/>
<keyword evidence="1" id="KW-0472">Membrane</keyword>
<sequence>MSGLKWKAAKGQALPQASHLFATVVLLYVFSSCTLKGAKRLGACTRKTSAGNGN</sequence>
<evidence type="ECO:0000313" key="3">
    <source>
        <dbReference type="Proteomes" id="UP001597231"/>
    </source>
</evidence>
<evidence type="ECO:0000313" key="2">
    <source>
        <dbReference type="EMBL" id="MFD1204906.1"/>
    </source>
</evidence>
<gene>
    <name evidence="2" type="ORF">ACFQ38_07305</name>
</gene>
<evidence type="ECO:0000256" key="1">
    <source>
        <dbReference type="SAM" id="Phobius"/>
    </source>
</evidence>
<accession>A0ABW3TVT6</accession>
<organism evidence="2 3">
    <name type="scientific">Sporosarcina contaminans</name>
    <dbReference type="NCBI Taxonomy" id="633403"/>
    <lineage>
        <taxon>Bacteria</taxon>
        <taxon>Bacillati</taxon>
        <taxon>Bacillota</taxon>
        <taxon>Bacilli</taxon>
        <taxon>Bacillales</taxon>
        <taxon>Caryophanaceae</taxon>
        <taxon>Sporosarcina</taxon>
    </lineage>
</organism>
<keyword evidence="3" id="KW-1185">Reference proteome</keyword>
<protein>
    <submittedName>
        <fullName evidence="2">Uncharacterized protein</fullName>
    </submittedName>
</protein>
<name>A0ABW3TVT6_9BACL</name>
<dbReference type="PROSITE" id="PS51257">
    <property type="entry name" value="PROKAR_LIPOPROTEIN"/>
    <property type="match status" value="1"/>
</dbReference>
<comment type="caution">
    <text evidence="2">The sequence shown here is derived from an EMBL/GenBank/DDBJ whole genome shotgun (WGS) entry which is preliminary data.</text>
</comment>